<proteinExistence type="predicted"/>
<dbReference type="EMBL" id="BHVO01000055">
    <property type="protein sequence ID" value="GCA71438.1"/>
    <property type="molecule type" value="Genomic_DNA"/>
</dbReference>
<sequence length="43" mass="5045">MIVISFLYRLLSIVFYLEQAHQLCLWPAKDLKDLVDLCPPIEP</sequence>
<reference evidence="1 2" key="1">
    <citation type="submission" date="2018-09" db="EMBL/GenBank/DDBJ databases">
        <title>Evolutionary history of phycoerythrin pigmentation in the water bloom-forming cyanobacterium Microcystis aeruginosa.</title>
        <authorList>
            <person name="Tanabe Y."/>
            <person name="Tanabe Y."/>
            <person name="Yamaguchi H."/>
        </authorList>
    </citation>
    <scope>NUCLEOTIDE SEQUENCE [LARGE SCALE GENOMIC DNA]</scope>
    <source>
        <strain evidence="1 2">NIES-2519</strain>
    </source>
</reference>
<organism evidence="1 2">
    <name type="scientific">Microcystis aeruginosa NIES-2519</name>
    <dbReference type="NCBI Taxonomy" id="2303981"/>
    <lineage>
        <taxon>Bacteria</taxon>
        <taxon>Bacillati</taxon>
        <taxon>Cyanobacteriota</taxon>
        <taxon>Cyanophyceae</taxon>
        <taxon>Oscillatoriophycideae</taxon>
        <taxon>Chroococcales</taxon>
        <taxon>Microcystaceae</taxon>
        <taxon>Microcystis</taxon>
    </lineage>
</organism>
<gene>
    <name evidence="1" type="ORF">MiYa_02977</name>
</gene>
<evidence type="ECO:0000313" key="2">
    <source>
        <dbReference type="Proteomes" id="UP000323569"/>
    </source>
</evidence>
<dbReference type="AlphaFoldDB" id="A0A5A5R8Q2"/>
<protein>
    <submittedName>
        <fullName evidence="1">Uncharacterized protein</fullName>
    </submittedName>
</protein>
<comment type="caution">
    <text evidence="1">The sequence shown here is derived from an EMBL/GenBank/DDBJ whole genome shotgun (WGS) entry which is preliminary data.</text>
</comment>
<dbReference type="Proteomes" id="UP000323569">
    <property type="component" value="Unassembled WGS sequence"/>
</dbReference>
<evidence type="ECO:0000313" key="1">
    <source>
        <dbReference type="EMBL" id="GCA71438.1"/>
    </source>
</evidence>
<accession>A0A5A5R8Q2</accession>
<name>A0A5A5R8Q2_MICAE</name>